<feature type="transmembrane region" description="Helical" evidence="1">
    <location>
        <begin position="44"/>
        <end position="66"/>
    </location>
</feature>
<organism evidence="2 3">
    <name type="scientific">Lentinus tigrinus ALCF2SS1-6</name>
    <dbReference type="NCBI Taxonomy" id="1328759"/>
    <lineage>
        <taxon>Eukaryota</taxon>
        <taxon>Fungi</taxon>
        <taxon>Dikarya</taxon>
        <taxon>Basidiomycota</taxon>
        <taxon>Agaricomycotina</taxon>
        <taxon>Agaricomycetes</taxon>
        <taxon>Polyporales</taxon>
        <taxon>Polyporaceae</taxon>
        <taxon>Lentinus</taxon>
    </lineage>
</organism>
<reference evidence="2" key="1">
    <citation type="journal article" date="2018" name="Genome Biol. Evol.">
        <title>Genomics and development of Lentinus tigrinus, a white-rot wood-decaying mushroom with dimorphic fruiting bodies.</title>
        <authorList>
            <person name="Wu B."/>
            <person name="Xu Z."/>
            <person name="Knudson A."/>
            <person name="Carlson A."/>
            <person name="Chen N."/>
            <person name="Kovaka S."/>
            <person name="LaButti K."/>
            <person name="Lipzen A."/>
            <person name="Pennachio C."/>
            <person name="Riley R."/>
            <person name="Schakwitz W."/>
            <person name="Umezawa K."/>
            <person name="Ohm R.A."/>
            <person name="Grigoriev I.V."/>
            <person name="Nagy L.G."/>
            <person name="Gibbons J."/>
            <person name="Hibbett D."/>
        </authorList>
    </citation>
    <scope>NUCLEOTIDE SEQUENCE [LARGE SCALE GENOMIC DNA]</scope>
    <source>
        <strain evidence="2">ALCF2SS1-6</strain>
    </source>
</reference>
<keyword evidence="1" id="KW-0812">Transmembrane</keyword>
<keyword evidence="1" id="KW-0472">Membrane</keyword>
<sequence>MPSDSSLGINSQLIGLWLQLFAVGAYLVYLPQCWFILRKKLREGLSLWMPVVCVLMAAIVTTDAIIEMHRAYHAFSVPGPNILPNPSAAYVDPATPESLVKNSITVALAIISDVVIVYRTFIVWDSNYVIILIPMGLLFSDIALGIWSTWTLAQTRNDPNPILAEVSMRVRYFFIITFCLNTLCASLICFKIWRISSRALHVLSNDRTTWRVFEVICESAGLYCAYLFIIIVTDSVGSNVFFIFLDALPPVTALVFSMLIVRTRTKTQDPLPTMTDIRFSQTMRGPDTSHIDVEFDLERAVHTDTSSLPMRTVSMCESQK</sequence>
<evidence type="ECO:0000313" key="3">
    <source>
        <dbReference type="Proteomes" id="UP000313359"/>
    </source>
</evidence>
<feature type="transmembrane region" description="Helical" evidence="1">
    <location>
        <begin position="128"/>
        <end position="150"/>
    </location>
</feature>
<dbReference type="AlphaFoldDB" id="A0A5C2SMK5"/>
<dbReference type="Proteomes" id="UP000313359">
    <property type="component" value="Unassembled WGS sequence"/>
</dbReference>
<feature type="transmembrane region" description="Helical" evidence="1">
    <location>
        <begin position="103"/>
        <end position="121"/>
    </location>
</feature>
<evidence type="ECO:0000256" key="1">
    <source>
        <dbReference type="SAM" id="Phobius"/>
    </source>
</evidence>
<protein>
    <submittedName>
        <fullName evidence="2">Uncharacterized protein</fullName>
    </submittedName>
</protein>
<keyword evidence="1" id="KW-1133">Transmembrane helix</keyword>
<dbReference type="STRING" id="1328759.A0A5C2SMK5"/>
<feature type="transmembrane region" description="Helical" evidence="1">
    <location>
        <begin position="170"/>
        <end position="190"/>
    </location>
</feature>
<dbReference type="EMBL" id="ML122254">
    <property type="protein sequence ID" value="RPD64514.1"/>
    <property type="molecule type" value="Genomic_DNA"/>
</dbReference>
<name>A0A5C2SMK5_9APHY</name>
<feature type="transmembrane region" description="Helical" evidence="1">
    <location>
        <begin position="239"/>
        <end position="261"/>
    </location>
</feature>
<feature type="transmembrane region" description="Helical" evidence="1">
    <location>
        <begin position="16"/>
        <end position="37"/>
    </location>
</feature>
<proteinExistence type="predicted"/>
<feature type="transmembrane region" description="Helical" evidence="1">
    <location>
        <begin position="211"/>
        <end position="233"/>
    </location>
</feature>
<dbReference type="OrthoDB" id="2751465at2759"/>
<keyword evidence="3" id="KW-1185">Reference proteome</keyword>
<gene>
    <name evidence="2" type="ORF">L227DRAFT_650637</name>
</gene>
<accession>A0A5C2SMK5</accession>
<evidence type="ECO:0000313" key="2">
    <source>
        <dbReference type="EMBL" id="RPD64514.1"/>
    </source>
</evidence>